<organism evidence="8 9">
    <name type="scientific">SAR86 cluster bacterium</name>
    <dbReference type="NCBI Taxonomy" id="2030880"/>
    <lineage>
        <taxon>Bacteria</taxon>
        <taxon>Pseudomonadati</taxon>
        <taxon>Pseudomonadota</taxon>
        <taxon>Gammaproteobacteria</taxon>
        <taxon>SAR86 cluster</taxon>
    </lineage>
</organism>
<keyword evidence="1 7" id="KW-1003">Cell membrane</keyword>
<accession>A0A973AAF7</accession>
<dbReference type="AlphaFoldDB" id="A0A973AAF7"/>
<proteinExistence type="inferred from homology"/>
<gene>
    <name evidence="7" type="primary">ftsB</name>
    <name evidence="8" type="ORF">HQ497_15720</name>
</gene>
<evidence type="ECO:0000256" key="5">
    <source>
        <dbReference type="ARBA" id="ARBA00023136"/>
    </source>
</evidence>
<dbReference type="GO" id="GO:0030428">
    <property type="term" value="C:cell septum"/>
    <property type="evidence" value="ECO:0007669"/>
    <property type="project" value="TreeGrafter"/>
</dbReference>
<dbReference type="InterPro" id="IPR023081">
    <property type="entry name" value="Cell_div_FtsB"/>
</dbReference>
<evidence type="ECO:0000256" key="2">
    <source>
        <dbReference type="ARBA" id="ARBA00022618"/>
    </source>
</evidence>
<evidence type="ECO:0000256" key="7">
    <source>
        <dbReference type="HAMAP-Rule" id="MF_00599"/>
    </source>
</evidence>
<keyword evidence="7" id="KW-0997">Cell inner membrane</keyword>
<dbReference type="PANTHER" id="PTHR37485">
    <property type="entry name" value="CELL DIVISION PROTEIN FTSB"/>
    <property type="match status" value="1"/>
</dbReference>
<dbReference type="HAMAP" id="MF_00599">
    <property type="entry name" value="FtsB"/>
    <property type="match status" value="1"/>
</dbReference>
<comment type="subcellular location">
    <subcellularLocation>
        <location evidence="7">Cell inner membrane</location>
        <topology evidence="7">Single-pass type II membrane protein</topology>
    </subcellularLocation>
    <text evidence="7">Localizes to the division septum.</text>
</comment>
<sequence>MKRPGRWLIAGLLLVIIAVQGRLWIGEGSLAQVNDLQARVAQVRVENSVREQRNRILRAEIIELKSGLESIEEKARSEFGLIKQGETFFLLVDETKAQRP</sequence>
<evidence type="ECO:0000256" key="6">
    <source>
        <dbReference type="ARBA" id="ARBA00023306"/>
    </source>
</evidence>
<evidence type="ECO:0000256" key="1">
    <source>
        <dbReference type="ARBA" id="ARBA00022475"/>
    </source>
</evidence>
<comment type="similarity">
    <text evidence="7">Belongs to the FtsB family.</text>
</comment>
<dbReference type="Proteomes" id="UP000754644">
    <property type="component" value="Unassembled WGS sequence"/>
</dbReference>
<reference evidence="8" key="1">
    <citation type="submission" date="2020-05" db="EMBL/GenBank/DDBJ databases">
        <title>Sulfur intermediates as new biogeochemical hubs in an aquatic model microbial ecosystem.</title>
        <authorList>
            <person name="Vigneron A."/>
        </authorList>
    </citation>
    <scope>NUCLEOTIDE SEQUENCE</scope>
    <source>
        <strain evidence="8">Bin.250</strain>
    </source>
</reference>
<evidence type="ECO:0000256" key="3">
    <source>
        <dbReference type="ARBA" id="ARBA00022692"/>
    </source>
</evidence>
<name>A0A973AAF7_9GAMM</name>
<feature type="topological domain" description="Periplasmic" evidence="7">
    <location>
        <begin position="26"/>
        <end position="100"/>
    </location>
</feature>
<dbReference type="PANTHER" id="PTHR37485:SF1">
    <property type="entry name" value="CELL DIVISION PROTEIN FTSB"/>
    <property type="match status" value="1"/>
</dbReference>
<feature type="topological domain" description="Cytoplasmic" evidence="7">
    <location>
        <begin position="1"/>
        <end position="7"/>
    </location>
</feature>
<dbReference type="InterPro" id="IPR007060">
    <property type="entry name" value="FtsL/DivIC"/>
</dbReference>
<evidence type="ECO:0000313" key="8">
    <source>
        <dbReference type="EMBL" id="NQV66808.1"/>
    </source>
</evidence>
<dbReference type="GO" id="GO:0032153">
    <property type="term" value="C:cell division site"/>
    <property type="evidence" value="ECO:0007669"/>
    <property type="project" value="UniProtKB-UniRule"/>
</dbReference>
<dbReference type="Pfam" id="PF04977">
    <property type="entry name" value="DivIC"/>
    <property type="match status" value="1"/>
</dbReference>
<dbReference type="GO" id="GO:0043093">
    <property type="term" value="P:FtsZ-dependent cytokinesis"/>
    <property type="evidence" value="ECO:0007669"/>
    <property type="project" value="UniProtKB-UniRule"/>
</dbReference>
<comment type="function">
    <text evidence="7">Essential cell division protein. May link together the upstream cell division proteins, which are predominantly cytoplasmic, with the downstream cell division proteins, which are predominantly periplasmic.</text>
</comment>
<comment type="caution">
    <text evidence="8">The sequence shown here is derived from an EMBL/GenBank/DDBJ whole genome shotgun (WGS) entry which is preliminary data.</text>
</comment>
<evidence type="ECO:0000313" key="9">
    <source>
        <dbReference type="Proteomes" id="UP000754644"/>
    </source>
</evidence>
<evidence type="ECO:0000256" key="4">
    <source>
        <dbReference type="ARBA" id="ARBA00022989"/>
    </source>
</evidence>
<keyword evidence="6 7" id="KW-0131">Cell cycle</keyword>
<keyword evidence="3 7" id="KW-0812">Transmembrane</keyword>
<comment type="subunit">
    <text evidence="7">Part of a complex composed of FtsB, FtsL and FtsQ.</text>
</comment>
<keyword evidence="2 7" id="KW-0132">Cell division</keyword>
<keyword evidence="4 7" id="KW-1133">Transmembrane helix</keyword>
<keyword evidence="5 7" id="KW-0472">Membrane</keyword>
<dbReference type="GO" id="GO:0005886">
    <property type="term" value="C:plasma membrane"/>
    <property type="evidence" value="ECO:0007669"/>
    <property type="project" value="UniProtKB-SubCell"/>
</dbReference>
<dbReference type="EMBL" id="JABMOJ010000586">
    <property type="protein sequence ID" value="NQV66808.1"/>
    <property type="molecule type" value="Genomic_DNA"/>
</dbReference>
<protein>
    <recommendedName>
        <fullName evidence="7">Cell division protein FtsB</fullName>
    </recommendedName>
</protein>